<evidence type="ECO:0000313" key="2">
    <source>
        <dbReference type="Proteomes" id="UP000182894"/>
    </source>
</evidence>
<protein>
    <submittedName>
        <fullName evidence="1">Uncharacterized protein</fullName>
    </submittedName>
</protein>
<dbReference type="AlphaFoldDB" id="A0A1G8R2Q4"/>
<dbReference type="EMBL" id="FNCO01000021">
    <property type="protein sequence ID" value="SDJ11123.1"/>
    <property type="molecule type" value="Genomic_DNA"/>
</dbReference>
<dbReference type="OrthoDB" id="6909596at2"/>
<dbReference type="RefSeq" id="WP_074758315.1">
    <property type="nucleotide sequence ID" value="NZ_FNCO01000021.1"/>
</dbReference>
<accession>A0A1G8R2Q4</accession>
<name>A0A1G8R2Q4_9PSED</name>
<gene>
    <name evidence="1" type="ORF">SAMN05216605_121142</name>
</gene>
<organism evidence="1 2">
    <name type="scientific">Pseudomonas abietaniphila</name>
    <dbReference type="NCBI Taxonomy" id="89065"/>
    <lineage>
        <taxon>Bacteria</taxon>
        <taxon>Pseudomonadati</taxon>
        <taxon>Pseudomonadota</taxon>
        <taxon>Gammaproteobacteria</taxon>
        <taxon>Pseudomonadales</taxon>
        <taxon>Pseudomonadaceae</taxon>
        <taxon>Pseudomonas</taxon>
    </lineage>
</organism>
<dbReference type="Proteomes" id="UP000182894">
    <property type="component" value="Unassembled WGS sequence"/>
</dbReference>
<reference evidence="2" key="1">
    <citation type="submission" date="2016-10" db="EMBL/GenBank/DDBJ databases">
        <authorList>
            <person name="Varghese N."/>
            <person name="Submissions S."/>
        </authorList>
    </citation>
    <scope>NUCLEOTIDE SEQUENCE [LARGE SCALE GENOMIC DNA]</scope>
    <source>
        <strain evidence="2">ATCC 700689</strain>
    </source>
</reference>
<keyword evidence="2" id="KW-1185">Reference proteome</keyword>
<sequence>MSTAIVSYQDTKIKEMKRLDWYVVGKRNLSGPGRAPGEFVIKLTNSSKTLEAYVYPAEILYFPA</sequence>
<proteinExistence type="predicted"/>
<dbReference type="STRING" id="89065.SAMN05216605_121142"/>
<evidence type="ECO:0000313" key="1">
    <source>
        <dbReference type="EMBL" id="SDJ11123.1"/>
    </source>
</evidence>